<keyword evidence="2" id="KW-0436">Ligase</keyword>
<reference evidence="4" key="1">
    <citation type="submission" date="2021-10" db="EMBL/GenBank/DDBJ databases">
        <title>De novo Genome Assembly of Clathrus columnatus (Basidiomycota, Fungi) Using Illumina and Nanopore Sequence Data.</title>
        <authorList>
            <person name="Ogiso-Tanaka E."/>
            <person name="Itagaki H."/>
            <person name="Hosoya T."/>
            <person name="Hosaka K."/>
        </authorList>
    </citation>
    <scope>NUCLEOTIDE SEQUENCE</scope>
    <source>
        <strain evidence="4">MO-923</strain>
    </source>
</reference>
<accession>A0AAV5AQ04</accession>
<dbReference type="SUPFAM" id="SSF56801">
    <property type="entry name" value="Acetyl-CoA synthetase-like"/>
    <property type="match status" value="1"/>
</dbReference>
<protein>
    <recommendedName>
        <fullName evidence="3">AMP-dependent synthetase/ligase domain-containing protein</fullName>
    </recommendedName>
</protein>
<dbReference type="GO" id="GO:0006631">
    <property type="term" value="P:fatty acid metabolic process"/>
    <property type="evidence" value="ECO:0007669"/>
    <property type="project" value="TreeGrafter"/>
</dbReference>
<dbReference type="Gene3D" id="3.40.50.12780">
    <property type="entry name" value="N-terminal domain of ligase-like"/>
    <property type="match status" value="2"/>
</dbReference>
<dbReference type="Pfam" id="PF23562">
    <property type="entry name" value="AMP-binding_C_3"/>
    <property type="match status" value="1"/>
</dbReference>
<evidence type="ECO:0000313" key="5">
    <source>
        <dbReference type="Proteomes" id="UP001050691"/>
    </source>
</evidence>
<evidence type="ECO:0000259" key="3">
    <source>
        <dbReference type="Pfam" id="PF00501"/>
    </source>
</evidence>
<feature type="domain" description="AMP-dependent synthetase/ligase" evidence="3">
    <location>
        <begin position="40"/>
        <end position="190"/>
    </location>
</feature>
<dbReference type="PANTHER" id="PTHR43201">
    <property type="entry name" value="ACYL-COA SYNTHETASE"/>
    <property type="match status" value="1"/>
</dbReference>
<dbReference type="Pfam" id="PF00501">
    <property type="entry name" value="AMP-binding"/>
    <property type="match status" value="1"/>
</dbReference>
<dbReference type="AlphaFoldDB" id="A0AAV5AQ04"/>
<organism evidence="4 5">
    <name type="scientific">Clathrus columnatus</name>
    <dbReference type="NCBI Taxonomy" id="1419009"/>
    <lineage>
        <taxon>Eukaryota</taxon>
        <taxon>Fungi</taxon>
        <taxon>Dikarya</taxon>
        <taxon>Basidiomycota</taxon>
        <taxon>Agaricomycotina</taxon>
        <taxon>Agaricomycetes</taxon>
        <taxon>Phallomycetidae</taxon>
        <taxon>Phallales</taxon>
        <taxon>Clathraceae</taxon>
        <taxon>Clathrus</taxon>
    </lineage>
</organism>
<comment type="caution">
    <text evidence="4">The sequence shown here is derived from an EMBL/GenBank/DDBJ whole genome shotgun (WGS) entry which is preliminary data.</text>
</comment>
<evidence type="ECO:0000313" key="4">
    <source>
        <dbReference type="EMBL" id="GJJ14466.1"/>
    </source>
</evidence>
<proteinExistence type="inferred from homology"/>
<keyword evidence="5" id="KW-1185">Reference proteome</keyword>
<dbReference type="Proteomes" id="UP001050691">
    <property type="component" value="Unassembled WGS sequence"/>
</dbReference>
<dbReference type="InterPro" id="IPR042099">
    <property type="entry name" value="ANL_N_sf"/>
</dbReference>
<comment type="similarity">
    <text evidence="1">Belongs to the ATP-dependent AMP-binding enzyme family.</text>
</comment>
<gene>
    <name evidence="4" type="ORF">Clacol_008730</name>
</gene>
<dbReference type="PANTHER" id="PTHR43201:SF5">
    <property type="entry name" value="MEDIUM-CHAIN ACYL-COA LIGASE ACSF2, MITOCHONDRIAL"/>
    <property type="match status" value="1"/>
</dbReference>
<dbReference type="GO" id="GO:0031956">
    <property type="term" value="F:medium-chain fatty acid-CoA ligase activity"/>
    <property type="evidence" value="ECO:0007669"/>
    <property type="project" value="TreeGrafter"/>
</dbReference>
<name>A0AAV5AQ04_9AGAM</name>
<evidence type="ECO:0000256" key="1">
    <source>
        <dbReference type="ARBA" id="ARBA00006432"/>
    </source>
</evidence>
<evidence type="ECO:0000256" key="2">
    <source>
        <dbReference type="ARBA" id="ARBA00022598"/>
    </source>
</evidence>
<sequence length="482" mass="54473">MTYHSHLTIIEATATRSPRRSAFKLPQLDIGDETPHQKIIGWRDITYGKFHRDIVWCASYWVKKLQSPHGSVVGLWMSGLVYRDFVNLFGLMKAGFVPQILNVKIPSIEVAKEYFKQSNITNIIYAPIAPADQLKNDFHVHALIDPPLETYEIPDIDIPPSSKEEHEDDIVLFFHTSGSTSGRPKLVPYTRKWIDGHSKKLLPGLLNGKEIGIGINGIVHLSQFGRAELVQIITECKANALYQLTPIFGRVLREAMKNDDLRVALKSLNFVAYGGSAFGDNERFWAIENGIPLKNIYGTTEFGIAMVSENDPTILHPIKLPGILHEFISQESETEVESKEPRNRHMELVISPSSIDRPHRSLCGPDGRYHTKDLFEEVEPNGFVYRGRLDDIIKMSKVGSGKPSPVLLAEPLDEKMDIKLLKEKIGKKAELINEDGFPHERIRRTDVLIIPSGALPRTPKGNINRSTAERLFQREIDAFFDE</sequence>
<dbReference type="InterPro" id="IPR000873">
    <property type="entry name" value="AMP-dep_synth/lig_dom"/>
</dbReference>
<dbReference type="EMBL" id="BPWL01000010">
    <property type="protein sequence ID" value="GJJ14466.1"/>
    <property type="molecule type" value="Genomic_DNA"/>
</dbReference>